<organism evidence="1">
    <name type="scientific">Anguilla anguilla</name>
    <name type="common">European freshwater eel</name>
    <name type="synonym">Muraena anguilla</name>
    <dbReference type="NCBI Taxonomy" id="7936"/>
    <lineage>
        <taxon>Eukaryota</taxon>
        <taxon>Metazoa</taxon>
        <taxon>Chordata</taxon>
        <taxon>Craniata</taxon>
        <taxon>Vertebrata</taxon>
        <taxon>Euteleostomi</taxon>
        <taxon>Actinopterygii</taxon>
        <taxon>Neopterygii</taxon>
        <taxon>Teleostei</taxon>
        <taxon>Anguilliformes</taxon>
        <taxon>Anguillidae</taxon>
        <taxon>Anguilla</taxon>
    </lineage>
</organism>
<reference evidence="1" key="2">
    <citation type="journal article" date="2015" name="Fish Shellfish Immunol.">
        <title>Early steps in the European eel (Anguilla anguilla)-Vibrio vulnificus interaction in the gills: Role of the RtxA13 toxin.</title>
        <authorList>
            <person name="Callol A."/>
            <person name="Pajuelo D."/>
            <person name="Ebbesson L."/>
            <person name="Teles M."/>
            <person name="MacKenzie S."/>
            <person name="Amaro C."/>
        </authorList>
    </citation>
    <scope>NUCLEOTIDE SEQUENCE</scope>
</reference>
<name>A0A0E9ST54_ANGAN</name>
<accession>A0A0E9ST54</accession>
<reference evidence="1" key="1">
    <citation type="submission" date="2014-11" db="EMBL/GenBank/DDBJ databases">
        <authorList>
            <person name="Amaro Gonzalez C."/>
        </authorList>
    </citation>
    <scope>NUCLEOTIDE SEQUENCE</scope>
</reference>
<dbReference type="EMBL" id="GBXM01064033">
    <property type="protein sequence ID" value="JAH44544.1"/>
    <property type="molecule type" value="Transcribed_RNA"/>
</dbReference>
<evidence type="ECO:0000313" key="1">
    <source>
        <dbReference type="EMBL" id="JAH44544.1"/>
    </source>
</evidence>
<sequence>MGKLHIFTLR</sequence>
<proteinExistence type="predicted"/>
<protein>
    <submittedName>
        <fullName evidence="1">Uncharacterized protein</fullName>
    </submittedName>
</protein>